<accession>C5LSH1</accession>
<dbReference type="InterPro" id="IPR022398">
    <property type="entry name" value="Peptidase_S8_His-AS"/>
</dbReference>
<evidence type="ECO:0000256" key="9">
    <source>
        <dbReference type="SAM" id="SignalP"/>
    </source>
</evidence>
<organism evidence="12">
    <name type="scientific">Perkinsus marinus (strain ATCC 50983 / TXsc)</name>
    <dbReference type="NCBI Taxonomy" id="423536"/>
    <lineage>
        <taxon>Eukaryota</taxon>
        <taxon>Sar</taxon>
        <taxon>Alveolata</taxon>
        <taxon>Perkinsozoa</taxon>
        <taxon>Perkinsea</taxon>
        <taxon>Perkinsida</taxon>
        <taxon>Perkinsidae</taxon>
        <taxon>Perkinsus</taxon>
    </lineage>
</organism>
<evidence type="ECO:0000256" key="2">
    <source>
        <dbReference type="ARBA" id="ARBA00022670"/>
    </source>
</evidence>
<dbReference type="PROSITE" id="PS00138">
    <property type="entry name" value="SUBTILASE_SER"/>
    <property type="match status" value="1"/>
</dbReference>
<sequence length="484" mass="51095">MFMESFLLVLLYVVGFGKGASDHTLVMVSHRGGSLDIRHVPSMMVQAAAAAGERTRFLSQDDLELEQCLAQTGMVHDLSSLGVQIVDSKCALSHKQIMDYFEKAEDSLDIEVFCEADFDFSIAPVFEEASVMQSRVSTCTGGNRVLGTNDPGSSCQGNLEVMRMGAAWQTARAANRTLRRIVLAILDTGVDMTHPDLVNQFWKNPSDGSIGHNFITDSADVTDDNGHGTHCAGAAGAQTNNGIGIAGVADVELMILKFMDSTGEGSLRNALKALDYAVRMGATVSSHSYFSPHSSRIFQRAIRNAADLGHIVVAAAGNDDLNLDQFPAYPCSYAPSIPSLLCVAASTSTTASPVSIASFSNIGSAVNIVAPGVNILSTYLLGSYAYLSGTSMATPQVAGVAALLAALGLGGQRITDSITRSRTATLSNRLNLNNLGELDALNAVNIGLGQPTSPPTPPSSARFSTLISAWSLGLLFVITERFAF</sequence>
<reference evidence="11 12" key="1">
    <citation type="submission" date="2008-07" db="EMBL/GenBank/DDBJ databases">
        <authorList>
            <person name="El-Sayed N."/>
            <person name="Caler E."/>
            <person name="Inman J."/>
            <person name="Amedeo P."/>
            <person name="Hass B."/>
            <person name="Wortman J."/>
        </authorList>
    </citation>
    <scope>NUCLEOTIDE SEQUENCE [LARGE SCALE GENOMIC DNA]</scope>
    <source>
        <strain evidence="12">ATCC 50983 / TXsc</strain>
    </source>
</reference>
<evidence type="ECO:0000256" key="5">
    <source>
        <dbReference type="ARBA" id="ARBA00023145"/>
    </source>
</evidence>
<dbReference type="OMA" id="ANVELMI"/>
<gene>
    <name evidence="11" type="ORF">Pmar_PMAR017070</name>
</gene>
<dbReference type="PANTHER" id="PTHR43399:SF4">
    <property type="entry name" value="CELL WALL-ASSOCIATED PROTEASE"/>
    <property type="match status" value="1"/>
</dbReference>
<keyword evidence="3 8" id="KW-0378">Hydrolase</keyword>
<evidence type="ECO:0000256" key="6">
    <source>
        <dbReference type="ARBA" id="ARBA00023529"/>
    </source>
</evidence>
<dbReference type="EMBL" id="GG685191">
    <property type="protein sequence ID" value="EER00212.1"/>
    <property type="molecule type" value="Genomic_DNA"/>
</dbReference>
<keyword evidence="12" id="KW-1185">Reference proteome</keyword>
<dbReference type="GeneID" id="9049954"/>
<evidence type="ECO:0000256" key="8">
    <source>
        <dbReference type="PROSITE-ProRule" id="PRU01240"/>
    </source>
</evidence>
<dbReference type="Proteomes" id="UP000007800">
    <property type="component" value="Unassembled WGS sequence"/>
</dbReference>
<evidence type="ECO:0000259" key="10">
    <source>
        <dbReference type="Pfam" id="PF00082"/>
    </source>
</evidence>
<evidence type="ECO:0000313" key="11">
    <source>
        <dbReference type="EMBL" id="EER00212.1"/>
    </source>
</evidence>
<dbReference type="EC" id="3.4.21.62" evidence="7"/>
<keyword evidence="9" id="KW-0732">Signal</keyword>
<keyword evidence="5" id="KW-0865">Zymogen</keyword>
<dbReference type="Pfam" id="PF00082">
    <property type="entry name" value="Peptidase_S8"/>
    <property type="match status" value="1"/>
</dbReference>
<dbReference type="PROSITE" id="PS00137">
    <property type="entry name" value="SUBTILASE_HIS"/>
    <property type="match status" value="1"/>
</dbReference>
<dbReference type="InParanoid" id="C5LSH1"/>
<dbReference type="PRINTS" id="PR00723">
    <property type="entry name" value="SUBTILISIN"/>
</dbReference>
<dbReference type="InterPro" id="IPR000209">
    <property type="entry name" value="Peptidase_S8/S53_dom"/>
</dbReference>
<proteinExistence type="inferred from homology"/>
<evidence type="ECO:0000313" key="12">
    <source>
        <dbReference type="Proteomes" id="UP000007800"/>
    </source>
</evidence>
<evidence type="ECO:0000256" key="7">
    <source>
        <dbReference type="ARBA" id="ARBA00023619"/>
    </source>
</evidence>
<keyword evidence="2 8" id="KW-0645">Protease</keyword>
<dbReference type="InterPro" id="IPR034204">
    <property type="entry name" value="PfSUB1-like_cat_dom"/>
</dbReference>
<feature type="domain" description="Peptidase S8/S53" evidence="10">
    <location>
        <begin position="181"/>
        <end position="405"/>
    </location>
</feature>
<comment type="catalytic activity">
    <reaction evidence="6">
        <text>Hydrolysis of proteins with broad specificity for peptide bonds, and a preference for a large uncharged residue in P1. Hydrolyzes peptide amides.</text>
        <dbReference type="EC" id="3.4.21.62"/>
    </reaction>
</comment>
<evidence type="ECO:0000256" key="1">
    <source>
        <dbReference type="ARBA" id="ARBA00011073"/>
    </source>
</evidence>
<name>C5LSH1_PERM5</name>
<dbReference type="GO" id="GO:0004252">
    <property type="term" value="F:serine-type endopeptidase activity"/>
    <property type="evidence" value="ECO:0007669"/>
    <property type="project" value="UniProtKB-UniRule"/>
</dbReference>
<evidence type="ECO:0000256" key="3">
    <source>
        <dbReference type="ARBA" id="ARBA00022801"/>
    </source>
</evidence>
<dbReference type="AlphaFoldDB" id="C5LSH1"/>
<comment type="similarity">
    <text evidence="1 8">Belongs to the peptidase S8 family.</text>
</comment>
<feature type="active site" description="Charge relay system" evidence="8">
    <location>
        <position position="227"/>
    </location>
</feature>
<dbReference type="PANTHER" id="PTHR43399">
    <property type="entry name" value="SUBTILISIN-RELATED"/>
    <property type="match status" value="1"/>
</dbReference>
<feature type="signal peptide" evidence="9">
    <location>
        <begin position="1"/>
        <end position="19"/>
    </location>
</feature>
<dbReference type="GO" id="GO:0006508">
    <property type="term" value="P:proteolysis"/>
    <property type="evidence" value="ECO:0007669"/>
    <property type="project" value="UniProtKB-KW"/>
</dbReference>
<dbReference type="InterPro" id="IPR015500">
    <property type="entry name" value="Peptidase_S8_subtilisin-rel"/>
</dbReference>
<dbReference type="CDD" id="cd07473">
    <property type="entry name" value="Peptidases_S8_Subtilisin_like"/>
    <property type="match status" value="1"/>
</dbReference>
<dbReference type="InterPro" id="IPR051048">
    <property type="entry name" value="Peptidase_S8/S53_subtilisin"/>
</dbReference>
<dbReference type="InterPro" id="IPR036852">
    <property type="entry name" value="Peptidase_S8/S53_dom_sf"/>
</dbReference>
<feature type="active site" description="Charge relay system" evidence="8">
    <location>
        <position position="187"/>
    </location>
</feature>
<feature type="chain" id="PRO_5002954708" description="subtilisin" evidence="9">
    <location>
        <begin position="20"/>
        <end position="484"/>
    </location>
</feature>
<dbReference type="RefSeq" id="XP_002767494.1">
    <property type="nucleotide sequence ID" value="XM_002767448.1"/>
</dbReference>
<dbReference type="OrthoDB" id="206201at2759"/>
<dbReference type="InterPro" id="IPR023828">
    <property type="entry name" value="Peptidase_S8_Ser-AS"/>
</dbReference>
<dbReference type="PROSITE" id="PS51892">
    <property type="entry name" value="SUBTILASE"/>
    <property type="match status" value="1"/>
</dbReference>
<feature type="active site" description="Charge relay system" evidence="8">
    <location>
        <position position="391"/>
    </location>
</feature>
<protein>
    <recommendedName>
        <fullName evidence="7">subtilisin</fullName>
        <ecNumber evidence="7">3.4.21.62</ecNumber>
    </recommendedName>
</protein>
<dbReference type="SUPFAM" id="SSF52743">
    <property type="entry name" value="Subtilisin-like"/>
    <property type="match status" value="1"/>
</dbReference>
<evidence type="ECO:0000256" key="4">
    <source>
        <dbReference type="ARBA" id="ARBA00022825"/>
    </source>
</evidence>
<dbReference type="Gene3D" id="3.40.50.200">
    <property type="entry name" value="Peptidase S8/S53 domain"/>
    <property type="match status" value="1"/>
</dbReference>
<keyword evidence="4 8" id="KW-0720">Serine protease</keyword>